<evidence type="ECO:0000313" key="1">
    <source>
        <dbReference type="EMBL" id="KAI9385142.1"/>
    </source>
</evidence>
<gene>
    <name evidence="1" type="ORF">POPTR_011G026450v4</name>
</gene>
<dbReference type="Proteomes" id="UP000006729">
    <property type="component" value="Chromosome 11"/>
</dbReference>
<reference evidence="1 2" key="1">
    <citation type="journal article" date="2006" name="Science">
        <title>The genome of black cottonwood, Populus trichocarpa (Torr. &amp; Gray).</title>
        <authorList>
            <person name="Tuskan G.A."/>
            <person name="Difazio S."/>
            <person name="Jansson S."/>
            <person name="Bohlmann J."/>
            <person name="Grigoriev I."/>
            <person name="Hellsten U."/>
            <person name="Putnam N."/>
            <person name="Ralph S."/>
            <person name="Rombauts S."/>
            <person name="Salamov A."/>
            <person name="Schein J."/>
            <person name="Sterck L."/>
            <person name="Aerts A."/>
            <person name="Bhalerao R.R."/>
            <person name="Bhalerao R.P."/>
            <person name="Blaudez D."/>
            <person name="Boerjan W."/>
            <person name="Brun A."/>
            <person name="Brunner A."/>
            <person name="Busov V."/>
            <person name="Campbell M."/>
            <person name="Carlson J."/>
            <person name="Chalot M."/>
            <person name="Chapman J."/>
            <person name="Chen G.L."/>
            <person name="Cooper D."/>
            <person name="Coutinho P.M."/>
            <person name="Couturier J."/>
            <person name="Covert S."/>
            <person name="Cronk Q."/>
            <person name="Cunningham R."/>
            <person name="Davis J."/>
            <person name="Degroeve S."/>
            <person name="Dejardin A."/>
            <person name="Depamphilis C."/>
            <person name="Detter J."/>
            <person name="Dirks B."/>
            <person name="Dubchak I."/>
            <person name="Duplessis S."/>
            <person name="Ehlting J."/>
            <person name="Ellis B."/>
            <person name="Gendler K."/>
            <person name="Goodstein D."/>
            <person name="Gribskov M."/>
            <person name="Grimwood J."/>
            <person name="Groover A."/>
            <person name="Gunter L."/>
            <person name="Hamberger B."/>
            <person name="Heinze B."/>
            <person name="Helariutta Y."/>
            <person name="Henrissat B."/>
            <person name="Holligan D."/>
            <person name="Holt R."/>
            <person name="Huang W."/>
            <person name="Islam-Faridi N."/>
            <person name="Jones S."/>
            <person name="Jones-Rhoades M."/>
            <person name="Jorgensen R."/>
            <person name="Joshi C."/>
            <person name="Kangasjarvi J."/>
            <person name="Karlsson J."/>
            <person name="Kelleher C."/>
            <person name="Kirkpatrick R."/>
            <person name="Kirst M."/>
            <person name="Kohler A."/>
            <person name="Kalluri U."/>
            <person name="Larimer F."/>
            <person name="Leebens-Mack J."/>
            <person name="Leple J.C."/>
            <person name="Locascio P."/>
            <person name="Lou Y."/>
            <person name="Lucas S."/>
            <person name="Martin F."/>
            <person name="Montanini B."/>
            <person name="Napoli C."/>
            <person name="Nelson D.R."/>
            <person name="Nelson C."/>
            <person name="Nieminen K."/>
            <person name="Nilsson O."/>
            <person name="Pereda V."/>
            <person name="Peter G."/>
            <person name="Philippe R."/>
            <person name="Pilate G."/>
            <person name="Poliakov A."/>
            <person name="Razumovskaya J."/>
            <person name="Richardson P."/>
            <person name="Rinaldi C."/>
            <person name="Ritland K."/>
            <person name="Rouze P."/>
            <person name="Ryaboy D."/>
            <person name="Schmutz J."/>
            <person name="Schrader J."/>
            <person name="Segerman B."/>
            <person name="Shin H."/>
            <person name="Siddiqui A."/>
            <person name="Sterky F."/>
            <person name="Terry A."/>
            <person name="Tsai C.J."/>
            <person name="Uberbacher E."/>
            <person name="Unneberg P."/>
            <person name="Vahala J."/>
            <person name="Wall K."/>
            <person name="Wessler S."/>
            <person name="Yang G."/>
            <person name="Yin T."/>
            <person name="Douglas C."/>
            <person name="Marra M."/>
            <person name="Sandberg G."/>
            <person name="Van de Peer Y."/>
            <person name="Rokhsar D."/>
        </authorList>
    </citation>
    <scope>NUCLEOTIDE SEQUENCE [LARGE SCALE GENOMIC DNA]</scope>
    <source>
        <strain evidence="2">cv. Nisqually</strain>
    </source>
</reference>
<accession>A0ACC0S7I7</accession>
<comment type="caution">
    <text evidence="1">The sequence shown here is derived from an EMBL/GenBank/DDBJ whole genome shotgun (WGS) entry which is preliminary data.</text>
</comment>
<sequence length="32" mass="3497">MSELHISDSLSFWGGEHGMRACLHPVLMVGKA</sequence>
<protein>
    <submittedName>
        <fullName evidence="1">Uncharacterized protein</fullName>
    </submittedName>
</protein>
<proteinExistence type="predicted"/>
<keyword evidence="2" id="KW-1185">Reference proteome</keyword>
<name>A0ACC0S7I7_POPTR</name>
<evidence type="ECO:0000313" key="2">
    <source>
        <dbReference type="Proteomes" id="UP000006729"/>
    </source>
</evidence>
<organism evidence="1 2">
    <name type="scientific">Populus trichocarpa</name>
    <name type="common">Western balsam poplar</name>
    <name type="synonym">Populus balsamifera subsp. trichocarpa</name>
    <dbReference type="NCBI Taxonomy" id="3694"/>
    <lineage>
        <taxon>Eukaryota</taxon>
        <taxon>Viridiplantae</taxon>
        <taxon>Streptophyta</taxon>
        <taxon>Embryophyta</taxon>
        <taxon>Tracheophyta</taxon>
        <taxon>Spermatophyta</taxon>
        <taxon>Magnoliopsida</taxon>
        <taxon>eudicotyledons</taxon>
        <taxon>Gunneridae</taxon>
        <taxon>Pentapetalae</taxon>
        <taxon>rosids</taxon>
        <taxon>fabids</taxon>
        <taxon>Malpighiales</taxon>
        <taxon>Salicaceae</taxon>
        <taxon>Saliceae</taxon>
        <taxon>Populus</taxon>
    </lineage>
</organism>
<dbReference type="EMBL" id="CM009300">
    <property type="protein sequence ID" value="KAI9385142.1"/>
    <property type="molecule type" value="Genomic_DNA"/>
</dbReference>